<evidence type="ECO:0000313" key="4">
    <source>
        <dbReference type="Proteomes" id="UP001059672"/>
    </source>
</evidence>
<evidence type="ECO:0000313" key="3">
    <source>
        <dbReference type="EMBL" id="UTW09818.1"/>
    </source>
</evidence>
<dbReference type="Proteomes" id="UP001059672">
    <property type="component" value="Chromosome"/>
</dbReference>
<dbReference type="PROSITE" id="PS50883">
    <property type="entry name" value="EAL"/>
    <property type="match status" value="1"/>
</dbReference>
<evidence type="ECO:0000259" key="2">
    <source>
        <dbReference type="PROSITE" id="PS50887"/>
    </source>
</evidence>
<dbReference type="InterPro" id="IPR029787">
    <property type="entry name" value="Nucleotide_cyclase"/>
</dbReference>
<dbReference type="SUPFAM" id="SSF141868">
    <property type="entry name" value="EAL domain-like"/>
    <property type="match status" value="1"/>
</dbReference>
<dbReference type="InterPro" id="IPR035919">
    <property type="entry name" value="EAL_sf"/>
</dbReference>
<dbReference type="SMART" id="SM00267">
    <property type="entry name" value="GGDEF"/>
    <property type="match status" value="1"/>
</dbReference>
<dbReference type="PROSITE" id="PS50887">
    <property type="entry name" value="GGDEF"/>
    <property type="match status" value="1"/>
</dbReference>
<feature type="domain" description="GGDEF" evidence="2">
    <location>
        <begin position="656"/>
        <end position="788"/>
    </location>
</feature>
<keyword evidence="4" id="KW-1185">Reference proteome</keyword>
<feature type="domain" description="EAL" evidence="1">
    <location>
        <begin position="797"/>
        <end position="1049"/>
    </location>
</feature>
<protein>
    <submittedName>
        <fullName evidence="3">DUF1631 family protein</fullName>
    </submittedName>
</protein>
<gene>
    <name evidence="3" type="ORF">KDW96_01010</name>
</gene>
<dbReference type="InterPro" id="IPR050706">
    <property type="entry name" value="Cyclic-di-GMP_PDE-like"/>
</dbReference>
<dbReference type="SUPFAM" id="SSF55073">
    <property type="entry name" value="Nucleotide cyclase"/>
    <property type="match status" value="1"/>
</dbReference>
<dbReference type="EMBL" id="CP073346">
    <property type="protein sequence ID" value="UTW09818.1"/>
    <property type="molecule type" value="Genomic_DNA"/>
</dbReference>
<dbReference type="Gene3D" id="3.30.70.270">
    <property type="match status" value="1"/>
</dbReference>
<dbReference type="Pfam" id="PF00990">
    <property type="entry name" value="GGDEF"/>
    <property type="match status" value="1"/>
</dbReference>
<accession>A0ABY5HC94</accession>
<name>A0ABY5HC94_9PSED</name>
<proteinExistence type="predicted"/>
<dbReference type="InterPro" id="IPR000160">
    <property type="entry name" value="GGDEF_dom"/>
</dbReference>
<dbReference type="NCBIfam" id="TIGR00254">
    <property type="entry name" value="GGDEF"/>
    <property type="match status" value="1"/>
</dbReference>
<dbReference type="CDD" id="cd01948">
    <property type="entry name" value="EAL"/>
    <property type="match status" value="1"/>
</dbReference>
<dbReference type="InterPro" id="IPR001633">
    <property type="entry name" value="EAL_dom"/>
</dbReference>
<dbReference type="Pfam" id="PF07793">
    <property type="entry name" value="DUF1631"/>
    <property type="match status" value="1"/>
</dbReference>
<dbReference type="Pfam" id="PF00563">
    <property type="entry name" value="EAL"/>
    <property type="match status" value="1"/>
</dbReference>
<evidence type="ECO:0000259" key="1">
    <source>
        <dbReference type="PROSITE" id="PS50883"/>
    </source>
</evidence>
<dbReference type="PANTHER" id="PTHR33121:SF23">
    <property type="entry name" value="CYCLIC DI-GMP PHOSPHODIESTERASE PDEB"/>
    <property type="match status" value="1"/>
</dbReference>
<sequence length="1052" mass="117007">MQALRQALVEQDHGALSNQEMQECEDFLRYCAVNGDRLLSRTCEVIGRSLSQEAVDRPEILKNLSAWRLVDDEEVEDLLLARRIVNRLREHVGGLEGRVCACFNRLLGHYVADAEHPLSLEFLIRQLQTGLYLRKQPVAVRSLFQAEAIRVLSTALVPYLEALAAEFEAARVEPLPLPKLLMRTRSSPRTPAPVDSAAAYRAILQLRQAVPGGVPASVDGEQGAGLLPVNEALTALLARPAPVNGWDAETLLSKLSQQGCRLTPRQHEETHLVSEVFQALNRQAELAPTLRPVLQRLLLPVLTATLQEPGAISDAGHPVRASLDRILRLSDYCEPPNKVLESRLEQLVGRIVGEFRGDVSVFSACDAELDELLNMQQRAYRRSAERVMQSHRGRDILETAQRMVAGKLARLFGERVPKLLLEWLDVGWRDLLVHEQLSTREEKDSWRGDWALTELLAQRLREAAEGHAGAEGGWAYEIEHLLKILRRRMDEFSAGHFQHASVVLGMREQLLGIKPVELVEPPSLPAPVATVTEGLQRWREQIEELKQGDWLQTADGQPRQLIWRNPQMDHYVLVDAQGGEVGSYGMAELAGQLADGTLLIGDTGGEGQSLVQRTLQDMVGRLYREIAHARSHDELTGLINRRSFEGALAESLSATDAPAFLMAHIDQFSLINGHAGPVAGDACLRQVASRLQQWLPSASCVARVGGVEFAAVLPACGEVRAAEMAETLRLAIEAEGFEWQGHRHGLTLSIGVVEAAERHDVANLFFDLQSACNAAKDSGRNRVHCFSAAADDGRAGLMAIAARVDDIVEREDLSLRVQQIAPASPDSAELPHYELLLVMQNELPLQDFIAAAERYHRMTKVDRWVLRRIFIELERHPQLWERCSGLSINLSGSSLNDDRLLGFIESLFERYAVDPRHICFELTETAAVANLAKTADLVRHLQRSGCTFSIDDFGVGFSSFDYLKRLPVDYVKIDGSFVKEIERSPSDLAMVRSINEIAHALGRRTVAEYVETPSIRARLAEMGVDYVQGFGVQRPRPLGDWLREEALVLDPC</sequence>
<dbReference type="SMART" id="SM00052">
    <property type="entry name" value="EAL"/>
    <property type="match status" value="1"/>
</dbReference>
<dbReference type="InterPro" id="IPR012434">
    <property type="entry name" value="DUF1631"/>
</dbReference>
<dbReference type="CDD" id="cd01949">
    <property type="entry name" value="GGDEF"/>
    <property type="match status" value="1"/>
</dbReference>
<dbReference type="Gene3D" id="3.20.20.450">
    <property type="entry name" value="EAL domain"/>
    <property type="match status" value="1"/>
</dbReference>
<reference evidence="3" key="1">
    <citation type="submission" date="2021-04" db="EMBL/GenBank/DDBJ databases">
        <title>Oceanospirillales bacteria with DddD are important DMSP degraders in coastal seawater.</title>
        <authorList>
            <person name="Liu J."/>
        </authorList>
    </citation>
    <scope>NUCLEOTIDE SEQUENCE</scope>
    <source>
        <strain evidence="3">D13-4</strain>
    </source>
</reference>
<dbReference type="PANTHER" id="PTHR33121">
    <property type="entry name" value="CYCLIC DI-GMP PHOSPHODIESTERASE PDEF"/>
    <property type="match status" value="1"/>
</dbReference>
<organism evidence="3 4">
    <name type="scientific">Pseudomonas benzenivorans</name>
    <dbReference type="NCBI Taxonomy" id="556533"/>
    <lineage>
        <taxon>Bacteria</taxon>
        <taxon>Pseudomonadati</taxon>
        <taxon>Pseudomonadota</taxon>
        <taxon>Gammaproteobacteria</taxon>
        <taxon>Pseudomonadales</taxon>
        <taxon>Pseudomonadaceae</taxon>
        <taxon>Pseudomonas</taxon>
    </lineage>
</organism>
<dbReference type="InterPro" id="IPR043128">
    <property type="entry name" value="Rev_trsase/Diguanyl_cyclase"/>
</dbReference>